<feature type="domain" description="Vta1/callose synthase N-terminal" evidence="10">
    <location>
        <begin position="11"/>
        <end position="63"/>
    </location>
</feature>
<dbReference type="GO" id="GO:0010008">
    <property type="term" value="C:endosome membrane"/>
    <property type="evidence" value="ECO:0007669"/>
    <property type="project" value="UniProtKB-SubCell"/>
</dbReference>
<feature type="domain" description="Vta1/callose synthase N-terminal" evidence="10">
    <location>
        <begin position="244"/>
        <end position="332"/>
    </location>
</feature>
<dbReference type="Gene3D" id="1.20.5.420">
    <property type="entry name" value="Immunoglobulin FC, subunit C"/>
    <property type="match status" value="1"/>
</dbReference>
<evidence type="ECO:0000256" key="2">
    <source>
        <dbReference type="ARBA" id="ARBA00004496"/>
    </source>
</evidence>
<dbReference type="InterPro" id="IPR044538">
    <property type="entry name" value="Vta1-like"/>
</dbReference>
<evidence type="ECO:0000256" key="4">
    <source>
        <dbReference type="ARBA" id="ARBA00022448"/>
    </source>
</evidence>
<dbReference type="PANTHER" id="PTHR46009">
    <property type="entry name" value="VACUOLAR PROTEIN SORTING-ASSOCIATED PROTEIN VTA1 HOMOLOG"/>
    <property type="match status" value="1"/>
</dbReference>
<name>A0AAD8ZB73_9TELE</name>
<dbReference type="GO" id="GO:0015031">
    <property type="term" value="P:protein transport"/>
    <property type="evidence" value="ECO:0007669"/>
    <property type="project" value="UniProtKB-KW"/>
</dbReference>
<dbReference type="Proteomes" id="UP001239994">
    <property type="component" value="Unassembled WGS sequence"/>
</dbReference>
<keyword evidence="8" id="KW-0472">Membrane</keyword>
<evidence type="ECO:0000256" key="1">
    <source>
        <dbReference type="ARBA" id="ARBA00004481"/>
    </source>
</evidence>
<dbReference type="SUPFAM" id="SSF58113">
    <property type="entry name" value="Apolipoprotein A-I"/>
    <property type="match status" value="1"/>
</dbReference>
<evidence type="ECO:0000256" key="6">
    <source>
        <dbReference type="ARBA" id="ARBA00022753"/>
    </source>
</evidence>
<evidence type="ECO:0000256" key="5">
    <source>
        <dbReference type="ARBA" id="ARBA00022490"/>
    </source>
</evidence>
<dbReference type="GO" id="GO:0005771">
    <property type="term" value="C:multivesicular body"/>
    <property type="evidence" value="ECO:0007669"/>
    <property type="project" value="TreeGrafter"/>
</dbReference>
<comment type="subcellular location">
    <subcellularLocation>
        <location evidence="2">Cytoplasm</location>
    </subcellularLocation>
    <subcellularLocation>
        <location evidence="1">Endosome membrane</location>
        <topology evidence="1">Peripheral membrane protein</topology>
    </subcellularLocation>
</comment>
<proteinExistence type="inferred from homology"/>
<dbReference type="InterPro" id="IPR039431">
    <property type="entry name" value="Vta1/CALS_N"/>
</dbReference>
<evidence type="ECO:0000256" key="9">
    <source>
        <dbReference type="SAM" id="MobiDB-lite"/>
    </source>
</evidence>
<evidence type="ECO:0008006" key="14">
    <source>
        <dbReference type="Google" id="ProtNLM"/>
    </source>
</evidence>
<evidence type="ECO:0000256" key="3">
    <source>
        <dbReference type="ARBA" id="ARBA00007895"/>
    </source>
</evidence>
<dbReference type="GO" id="GO:0032511">
    <property type="term" value="P:late endosome to vacuole transport via multivesicular body sorting pathway"/>
    <property type="evidence" value="ECO:0007669"/>
    <property type="project" value="InterPro"/>
</dbReference>
<evidence type="ECO:0000313" key="13">
    <source>
        <dbReference type="Proteomes" id="UP001239994"/>
    </source>
</evidence>
<organism evidence="12 13">
    <name type="scientific">Electrophorus voltai</name>
    <dbReference type="NCBI Taxonomy" id="2609070"/>
    <lineage>
        <taxon>Eukaryota</taxon>
        <taxon>Metazoa</taxon>
        <taxon>Chordata</taxon>
        <taxon>Craniata</taxon>
        <taxon>Vertebrata</taxon>
        <taxon>Euteleostomi</taxon>
        <taxon>Actinopterygii</taxon>
        <taxon>Neopterygii</taxon>
        <taxon>Teleostei</taxon>
        <taxon>Ostariophysi</taxon>
        <taxon>Gymnotiformes</taxon>
        <taxon>Gymnotoidei</taxon>
        <taxon>Gymnotidae</taxon>
        <taxon>Electrophorus</taxon>
    </lineage>
</organism>
<reference evidence="12" key="1">
    <citation type="submission" date="2023-03" db="EMBL/GenBank/DDBJ databases">
        <title>Electrophorus voltai genome.</title>
        <authorList>
            <person name="Bian C."/>
        </authorList>
    </citation>
    <scope>NUCLEOTIDE SEQUENCE</scope>
    <source>
        <strain evidence="12">CB-2022</strain>
        <tissue evidence="12">Muscle</tissue>
    </source>
</reference>
<dbReference type="Gene3D" id="1.20.120.20">
    <property type="entry name" value="Apolipoprotein"/>
    <property type="match status" value="1"/>
</dbReference>
<protein>
    <recommendedName>
        <fullName evidence="14">Vta1/callose synthase N-terminal domain-containing protein</fullName>
    </recommendedName>
</protein>
<evidence type="ECO:0000313" key="12">
    <source>
        <dbReference type="EMBL" id="KAK1795955.1"/>
    </source>
</evidence>
<keyword evidence="6" id="KW-0967">Endosome</keyword>
<keyword evidence="4" id="KW-0813">Transport</keyword>
<dbReference type="Pfam" id="PF04652">
    <property type="entry name" value="Vta1"/>
    <property type="match status" value="2"/>
</dbReference>
<dbReference type="InterPro" id="IPR041212">
    <property type="entry name" value="Vta1_C"/>
</dbReference>
<comment type="caution">
    <text evidence="12">The sequence shown here is derived from an EMBL/GenBank/DDBJ whole genome shotgun (WGS) entry which is preliminary data.</text>
</comment>
<sequence length="522" mass="57815">MTAVPPQLKAVQHHLRTAQEHEKRDPVVAYYCRLYAMQTGMKLDSKTPESRKFLMKLMDQLETILCIKDLTPDLTNYIADLTPDFTNYTKDLTPDLTNYIADLNTDITNHTTDLNADITNYTTDLTPDLTNYIADLTPDLTNYTADLNTNITNYITDLNADLTNYVTELNADITNYVTDLNADITNYVTDLNADITNYVTDLDADITNYVTDLDADITNYVTDLNADITNYVTDLSTDVLFQFKMKKELADNESISQEIVGNAHIENYALKMFLYADNEDRSGRFHKNMIKSFYTASLLLDVLTVFGELSEENIQHRKYARWKATYIHNCLKSGETPQPGPIGMEGEAYDDEFGAEGGAEGGAPLAGFQPQVSFRTAPADHNPAVMPPPSNNLQIPPGSHAPANTPAEPPRPTGEAAKPITIPCTMPPDVSLTNTKQAELCTGPKPCAVRLQSFPQATGISLSSCVLWTESVDSGDVRLTPEDFTRAQKYCKYAGSALQYEDVATAVQNLQKALKLLTTGKE</sequence>
<dbReference type="EMBL" id="JAROKS010000015">
    <property type="protein sequence ID" value="KAK1795955.1"/>
    <property type="molecule type" value="Genomic_DNA"/>
</dbReference>
<dbReference type="FunFam" id="1.20.5.420:FF:000001">
    <property type="entry name" value="Vacuolar protein sorting-associated protein VTA1 homolog"/>
    <property type="match status" value="1"/>
</dbReference>
<comment type="similarity">
    <text evidence="3">Belongs to the VTA1 family.</text>
</comment>
<dbReference type="Pfam" id="PF18097">
    <property type="entry name" value="Vta1_C"/>
    <property type="match status" value="1"/>
</dbReference>
<evidence type="ECO:0000259" key="10">
    <source>
        <dbReference type="Pfam" id="PF04652"/>
    </source>
</evidence>
<evidence type="ECO:0000256" key="8">
    <source>
        <dbReference type="ARBA" id="ARBA00023136"/>
    </source>
</evidence>
<feature type="domain" description="Vta1 C-terminal" evidence="11">
    <location>
        <begin position="481"/>
        <end position="518"/>
    </location>
</feature>
<dbReference type="InterPro" id="IPR023175">
    <property type="entry name" value="Vta1/CALS_N_sf"/>
</dbReference>
<keyword evidence="13" id="KW-1185">Reference proteome</keyword>
<dbReference type="AlphaFoldDB" id="A0AAD8ZB73"/>
<keyword evidence="5" id="KW-0963">Cytoplasm</keyword>
<gene>
    <name evidence="12" type="ORF">P4O66_008850</name>
</gene>
<evidence type="ECO:0000259" key="11">
    <source>
        <dbReference type="Pfam" id="PF18097"/>
    </source>
</evidence>
<feature type="region of interest" description="Disordered" evidence="9">
    <location>
        <begin position="335"/>
        <end position="419"/>
    </location>
</feature>
<accession>A0AAD8ZB73</accession>
<dbReference type="PANTHER" id="PTHR46009:SF1">
    <property type="entry name" value="VACUOLAR PROTEIN SORTING-ASSOCIATED PROTEIN VTA1 HOMOLOG"/>
    <property type="match status" value="1"/>
</dbReference>
<keyword evidence="7" id="KW-0653">Protein transport</keyword>
<evidence type="ECO:0000256" key="7">
    <source>
        <dbReference type="ARBA" id="ARBA00022927"/>
    </source>
</evidence>
<dbReference type="Gene3D" id="1.25.40.270">
    <property type="entry name" value="Vacuolar protein sorting-associated protein vta1"/>
    <property type="match status" value="2"/>
</dbReference>